<dbReference type="Proteomes" id="UP000050421">
    <property type="component" value="Unassembled WGS sequence"/>
</dbReference>
<dbReference type="eggNOG" id="COG0399">
    <property type="taxonomic scope" value="Bacteria"/>
</dbReference>
<evidence type="ECO:0000313" key="6">
    <source>
        <dbReference type="Proteomes" id="UP000050421"/>
    </source>
</evidence>
<dbReference type="STRING" id="1305737.GCA_000526355_01769"/>
<dbReference type="PANTHER" id="PTHR30244:SF34">
    <property type="entry name" value="DTDP-4-AMINO-4,6-DIDEOXYGALACTOSE TRANSAMINASE"/>
    <property type="match status" value="1"/>
</dbReference>
<proteinExistence type="inferred from homology"/>
<dbReference type="PATRIC" id="fig|1305737.6.peg.1174"/>
<organism evidence="5 6">
    <name type="scientific">Algoriphagus marincola HL-49</name>
    <dbReference type="NCBI Taxonomy" id="1305737"/>
    <lineage>
        <taxon>Bacteria</taxon>
        <taxon>Pseudomonadati</taxon>
        <taxon>Bacteroidota</taxon>
        <taxon>Cytophagia</taxon>
        <taxon>Cytophagales</taxon>
        <taxon>Cyclobacteriaceae</taxon>
        <taxon>Algoriphagus</taxon>
    </lineage>
</organism>
<sequence>MIPFNKPYLTGAEHDYLSKAVALGKLSGNGHFTQLCQSFFEEQYGFGKCFLTTSCTDALEMAALLLDIQPGDEVIVPSFTFVSTANAFALRGAKIRFVDSKADFPGMDEAKVEELISEKTKAIVAVHYAGVPCDMDTLQLLADKYNLPLIEDAAQAVNSFFNGKALGSFGKLAAFSFHETKNVHCGEGGMLVVNEPQLIKRAEVIWEKGTDRAALFRGEIAKYGWKDLGSSFLLSDLQAAFLYAQLEHLARIQARRKAIWDDYSAWFSGKKDQIQVLPLSFLQLLEECLKGLGDVEFQSQPGNYHLFYLLFENAQLREEYIVRLAEKGILAVFHYQSLHKSEYIQNHQPEEYARHLPNAERFSDCLLRLPLFFDLPEVVVEKITS</sequence>
<comment type="similarity">
    <text evidence="1 4">Belongs to the DegT/DnrJ/EryC1 family.</text>
</comment>
<dbReference type="InterPro" id="IPR000653">
    <property type="entry name" value="DegT/StrS_aminotransferase"/>
</dbReference>
<evidence type="ECO:0000256" key="4">
    <source>
        <dbReference type="RuleBase" id="RU004508"/>
    </source>
</evidence>
<dbReference type="InterPro" id="IPR012749">
    <property type="entry name" value="WecE-like"/>
</dbReference>
<dbReference type="CDD" id="cd00616">
    <property type="entry name" value="AHBA_syn"/>
    <property type="match status" value="1"/>
</dbReference>
<evidence type="ECO:0000256" key="2">
    <source>
        <dbReference type="PIRSR" id="PIRSR000390-1"/>
    </source>
</evidence>
<evidence type="ECO:0000313" key="5">
    <source>
        <dbReference type="EMBL" id="KPQ19482.1"/>
    </source>
</evidence>
<protein>
    <submittedName>
        <fullName evidence="5">dTDP-4-keto-6-deoxy-D-glucose transaminase WecE</fullName>
    </submittedName>
</protein>
<feature type="active site" description="Proton acceptor" evidence="2">
    <location>
        <position position="181"/>
    </location>
</feature>
<dbReference type="InterPro" id="IPR015424">
    <property type="entry name" value="PyrdxlP-dep_Trfase"/>
</dbReference>
<evidence type="ECO:0000256" key="3">
    <source>
        <dbReference type="PIRSR" id="PIRSR000390-2"/>
    </source>
</evidence>
<evidence type="ECO:0000256" key="1">
    <source>
        <dbReference type="ARBA" id="ARBA00037999"/>
    </source>
</evidence>
<gene>
    <name evidence="5" type="primary">wecE</name>
    <name evidence="5" type="ORF">HLUCCX10_02540</name>
</gene>
<dbReference type="PIRSF" id="PIRSF000390">
    <property type="entry name" value="PLP_StrS"/>
    <property type="match status" value="1"/>
</dbReference>
<name>A0A0N8KHE1_9BACT</name>
<keyword evidence="3 4" id="KW-0663">Pyridoxal phosphate</keyword>
<dbReference type="OrthoDB" id="9810913at2"/>
<dbReference type="EMBL" id="LJXT01000009">
    <property type="protein sequence ID" value="KPQ19482.1"/>
    <property type="molecule type" value="Genomic_DNA"/>
</dbReference>
<reference evidence="5 6" key="1">
    <citation type="submission" date="2015-09" db="EMBL/GenBank/DDBJ databases">
        <title>Identification and resolution of microdiversity through metagenomic sequencing of parallel consortia.</title>
        <authorList>
            <person name="Nelson W.C."/>
            <person name="Romine M.F."/>
            <person name="Lindemann S.R."/>
        </authorList>
    </citation>
    <scope>NUCLEOTIDE SEQUENCE [LARGE SCALE GENOMIC DNA]</scope>
    <source>
        <strain evidence="5">HL-49</strain>
    </source>
</reference>
<dbReference type="GO" id="GO:0019180">
    <property type="term" value="F:dTDP-4-amino-4,6-dideoxygalactose transaminase activity"/>
    <property type="evidence" value="ECO:0007669"/>
    <property type="project" value="TreeGrafter"/>
</dbReference>
<dbReference type="Pfam" id="PF01041">
    <property type="entry name" value="DegT_DnrJ_EryC1"/>
    <property type="match status" value="1"/>
</dbReference>
<dbReference type="Gene3D" id="3.40.640.10">
    <property type="entry name" value="Type I PLP-dependent aspartate aminotransferase-like (Major domain)"/>
    <property type="match status" value="1"/>
</dbReference>
<dbReference type="GO" id="GO:0030170">
    <property type="term" value="F:pyridoxal phosphate binding"/>
    <property type="evidence" value="ECO:0007669"/>
    <property type="project" value="TreeGrafter"/>
</dbReference>
<dbReference type="FunFam" id="3.40.640.10:FF:000037">
    <property type="entry name" value="dTDP-4-amino-4,6-dideoxygalactose transaminase"/>
    <property type="match status" value="1"/>
</dbReference>
<dbReference type="NCBIfam" id="NF008687">
    <property type="entry name" value="PRK11706.1"/>
    <property type="match status" value="1"/>
</dbReference>
<dbReference type="NCBIfam" id="TIGR02379">
    <property type="entry name" value="ECA_wecE"/>
    <property type="match status" value="1"/>
</dbReference>
<dbReference type="GO" id="GO:0000271">
    <property type="term" value="P:polysaccharide biosynthetic process"/>
    <property type="evidence" value="ECO:0007669"/>
    <property type="project" value="TreeGrafter"/>
</dbReference>
<dbReference type="SUPFAM" id="SSF53383">
    <property type="entry name" value="PLP-dependent transferases"/>
    <property type="match status" value="1"/>
</dbReference>
<accession>A0A0N8KHE1</accession>
<comment type="caution">
    <text evidence="5">The sequence shown here is derived from an EMBL/GenBank/DDBJ whole genome shotgun (WGS) entry which is preliminary data.</text>
</comment>
<dbReference type="PANTHER" id="PTHR30244">
    <property type="entry name" value="TRANSAMINASE"/>
    <property type="match status" value="1"/>
</dbReference>
<dbReference type="AlphaFoldDB" id="A0A0N8KHE1"/>
<feature type="modified residue" description="N6-(pyridoxal phosphate)lysine" evidence="3">
    <location>
        <position position="181"/>
    </location>
</feature>
<dbReference type="InterPro" id="IPR015421">
    <property type="entry name" value="PyrdxlP-dep_Trfase_major"/>
</dbReference>